<evidence type="ECO:0000313" key="2">
    <source>
        <dbReference type="EMBL" id="GFD10557.1"/>
    </source>
</evidence>
<dbReference type="AlphaFoldDB" id="A0A699TK69"/>
<evidence type="ECO:0000256" key="1">
    <source>
        <dbReference type="SAM" id="SignalP"/>
    </source>
</evidence>
<accession>A0A699TK69</accession>
<dbReference type="EMBL" id="BKCJ011253116">
    <property type="protein sequence ID" value="GFD10557.1"/>
    <property type="molecule type" value="Genomic_DNA"/>
</dbReference>
<organism evidence="2">
    <name type="scientific">Tanacetum cinerariifolium</name>
    <name type="common">Dalmatian daisy</name>
    <name type="synonym">Chrysanthemum cinerariifolium</name>
    <dbReference type="NCBI Taxonomy" id="118510"/>
    <lineage>
        <taxon>Eukaryota</taxon>
        <taxon>Viridiplantae</taxon>
        <taxon>Streptophyta</taxon>
        <taxon>Embryophyta</taxon>
        <taxon>Tracheophyta</taxon>
        <taxon>Spermatophyta</taxon>
        <taxon>Magnoliopsida</taxon>
        <taxon>eudicotyledons</taxon>
        <taxon>Gunneridae</taxon>
        <taxon>Pentapetalae</taxon>
        <taxon>asterids</taxon>
        <taxon>campanulids</taxon>
        <taxon>Asterales</taxon>
        <taxon>Asteraceae</taxon>
        <taxon>Asteroideae</taxon>
        <taxon>Anthemideae</taxon>
        <taxon>Anthemidinae</taxon>
        <taxon>Tanacetum</taxon>
    </lineage>
</organism>
<name>A0A699TK69_TANCI</name>
<keyword evidence="1" id="KW-0732">Signal</keyword>
<proteinExistence type="predicted"/>
<feature type="chain" id="PRO_5025603109" evidence="1">
    <location>
        <begin position="30"/>
        <end position="97"/>
    </location>
</feature>
<comment type="caution">
    <text evidence="2">The sequence shown here is derived from an EMBL/GenBank/DDBJ whole genome shotgun (WGS) entry which is preliminary data.</text>
</comment>
<reference evidence="2" key="1">
    <citation type="journal article" date="2019" name="Sci. Rep.">
        <title>Draft genome of Tanacetum cinerariifolium, the natural source of mosquito coil.</title>
        <authorList>
            <person name="Yamashiro T."/>
            <person name="Shiraishi A."/>
            <person name="Satake H."/>
            <person name="Nakayama K."/>
        </authorList>
    </citation>
    <scope>NUCLEOTIDE SEQUENCE</scope>
</reference>
<sequence length="97" mass="10076">RKAQIGLLHGAFVLRIAGLAGQQPPVVGAARVVEAYFVEADGPGACRRAGPSSAPGWGCRRAPNPAFEYAARSRAAGAFCRAAGRSTARWRGPFPGQ</sequence>
<gene>
    <name evidence="2" type="ORF">Tci_882526</name>
</gene>
<feature type="non-terminal residue" evidence="2">
    <location>
        <position position="1"/>
    </location>
</feature>
<feature type="non-terminal residue" evidence="2">
    <location>
        <position position="97"/>
    </location>
</feature>
<feature type="signal peptide" evidence="1">
    <location>
        <begin position="1"/>
        <end position="29"/>
    </location>
</feature>
<protein>
    <submittedName>
        <fullName evidence="2">Uncharacterized protein</fullName>
    </submittedName>
</protein>